<feature type="region of interest" description="Disordered" evidence="1">
    <location>
        <begin position="33"/>
        <end position="97"/>
    </location>
</feature>
<proteinExistence type="predicted"/>
<evidence type="ECO:0000313" key="3">
    <source>
        <dbReference type="Proteomes" id="UP000886595"/>
    </source>
</evidence>
<evidence type="ECO:0000313" key="2">
    <source>
        <dbReference type="EMBL" id="KAG2270742.1"/>
    </source>
</evidence>
<dbReference type="AlphaFoldDB" id="A0A8X7QIG8"/>
<sequence>MTPELRGLIATLHRGNPRWLEFTVERIRATYSLPPGKNRATPIGLAAPVRPGRGRRNKRTREQEVLLDRPDASFEVGSSERARKPRQGPVLRSRSQAQSPGLVVRPVVIAVLVDGARTTPNNSTGSVGDRPRDDDVNSSIHQNRRRVLEDINYVDPSSSIHWSFVGQNDNFFFNLGYGGEQ</sequence>
<feature type="region of interest" description="Disordered" evidence="1">
    <location>
        <begin position="117"/>
        <end position="139"/>
    </location>
</feature>
<accession>A0A8X7QIG8</accession>
<name>A0A8X7QIG8_BRACI</name>
<reference evidence="2 3" key="1">
    <citation type="submission" date="2020-02" db="EMBL/GenBank/DDBJ databases">
        <authorList>
            <person name="Ma Q."/>
            <person name="Huang Y."/>
            <person name="Song X."/>
            <person name="Pei D."/>
        </authorList>
    </citation>
    <scope>NUCLEOTIDE SEQUENCE [LARGE SCALE GENOMIC DNA]</scope>
    <source>
        <strain evidence="2">Sxm20200214</strain>
        <tissue evidence="2">Leaf</tissue>
    </source>
</reference>
<comment type="caution">
    <text evidence="2">The sequence shown here is derived from an EMBL/GenBank/DDBJ whole genome shotgun (WGS) entry which is preliminary data.</text>
</comment>
<keyword evidence="3" id="KW-1185">Reference proteome</keyword>
<protein>
    <submittedName>
        <fullName evidence="2">Uncharacterized protein</fullName>
    </submittedName>
</protein>
<evidence type="ECO:0000256" key="1">
    <source>
        <dbReference type="SAM" id="MobiDB-lite"/>
    </source>
</evidence>
<gene>
    <name evidence="2" type="ORF">Bca52824_065297</name>
</gene>
<dbReference type="EMBL" id="JAAMPC010000013">
    <property type="protein sequence ID" value="KAG2270742.1"/>
    <property type="molecule type" value="Genomic_DNA"/>
</dbReference>
<organism evidence="2 3">
    <name type="scientific">Brassica carinata</name>
    <name type="common">Ethiopian mustard</name>
    <name type="synonym">Abyssinian cabbage</name>
    <dbReference type="NCBI Taxonomy" id="52824"/>
    <lineage>
        <taxon>Eukaryota</taxon>
        <taxon>Viridiplantae</taxon>
        <taxon>Streptophyta</taxon>
        <taxon>Embryophyta</taxon>
        <taxon>Tracheophyta</taxon>
        <taxon>Spermatophyta</taxon>
        <taxon>Magnoliopsida</taxon>
        <taxon>eudicotyledons</taxon>
        <taxon>Gunneridae</taxon>
        <taxon>Pentapetalae</taxon>
        <taxon>rosids</taxon>
        <taxon>malvids</taxon>
        <taxon>Brassicales</taxon>
        <taxon>Brassicaceae</taxon>
        <taxon>Brassiceae</taxon>
        <taxon>Brassica</taxon>
    </lineage>
</organism>
<dbReference type="Proteomes" id="UP000886595">
    <property type="component" value="Unassembled WGS sequence"/>
</dbReference>
<feature type="compositionally biased region" description="Basic and acidic residues" evidence="1">
    <location>
        <begin position="60"/>
        <end position="82"/>
    </location>
</feature>